<feature type="region of interest" description="Disordered" evidence="1">
    <location>
        <begin position="1"/>
        <end position="27"/>
    </location>
</feature>
<feature type="region of interest" description="Disordered" evidence="1">
    <location>
        <begin position="101"/>
        <end position="130"/>
    </location>
</feature>
<organism evidence="2 3">
    <name type="scientific">Paractinoplanes rishiriensis</name>
    <dbReference type="NCBI Taxonomy" id="1050105"/>
    <lineage>
        <taxon>Bacteria</taxon>
        <taxon>Bacillati</taxon>
        <taxon>Actinomycetota</taxon>
        <taxon>Actinomycetes</taxon>
        <taxon>Micromonosporales</taxon>
        <taxon>Micromonosporaceae</taxon>
        <taxon>Paractinoplanes</taxon>
    </lineage>
</organism>
<evidence type="ECO:0000313" key="2">
    <source>
        <dbReference type="EMBL" id="GIF02282.1"/>
    </source>
</evidence>
<gene>
    <name evidence="2" type="ORF">Ari01nite_97460</name>
</gene>
<comment type="caution">
    <text evidence="2">The sequence shown here is derived from an EMBL/GenBank/DDBJ whole genome shotgun (WGS) entry which is preliminary data.</text>
</comment>
<proteinExistence type="predicted"/>
<reference evidence="2" key="1">
    <citation type="submission" date="2021-01" db="EMBL/GenBank/DDBJ databases">
        <title>Whole genome shotgun sequence of Actinoplanes rishiriensis NBRC 108556.</title>
        <authorList>
            <person name="Komaki H."/>
            <person name="Tamura T."/>
        </authorList>
    </citation>
    <scope>NUCLEOTIDE SEQUENCE</scope>
    <source>
        <strain evidence="2">NBRC 108556</strain>
    </source>
</reference>
<dbReference type="Proteomes" id="UP000636960">
    <property type="component" value="Unassembled WGS sequence"/>
</dbReference>
<name>A0A919KDD4_9ACTN</name>
<accession>A0A919KDD4</accession>
<protein>
    <submittedName>
        <fullName evidence="2">Uncharacterized protein</fullName>
    </submittedName>
</protein>
<dbReference type="EMBL" id="BOMV01000128">
    <property type="protein sequence ID" value="GIF02282.1"/>
    <property type="molecule type" value="Genomic_DNA"/>
</dbReference>
<evidence type="ECO:0000313" key="3">
    <source>
        <dbReference type="Proteomes" id="UP000636960"/>
    </source>
</evidence>
<evidence type="ECO:0000256" key="1">
    <source>
        <dbReference type="SAM" id="MobiDB-lite"/>
    </source>
</evidence>
<dbReference type="AlphaFoldDB" id="A0A919KDD4"/>
<feature type="compositionally biased region" description="Polar residues" evidence="1">
    <location>
        <begin position="101"/>
        <end position="110"/>
    </location>
</feature>
<keyword evidence="3" id="KW-1185">Reference proteome</keyword>
<sequence length="173" mass="19027">MGATAEPGDVTDVAEQAGSANDKDFRDMTHSPLKKAVRSYAASYGVPYVAAQNILHELTSSGHFSLHWFKRRLADDGESVWPPSYSPRTYRAMIAKSEQGSLGRTVTSVSGKPPSITRAGHASPRLGAREAESESLQDLAGLSLDDLREDLKFEITAFRENLLRQIERPRINL</sequence>